<protein>
    <submittedName>
        <fullName evidence="2">Uncharacterized protein</fullName>
    </submittedName>
</protein>
<name>A0A6M3JAK6_9ZZZZ</name>
<sequence length="152" mass="16200">MATNADRRRAIGAANEKARRGLGQANEASRRALGDAMVERRTGQSQVDDINAVVRPATQRRTLPRTTSRGSLPAQKGRGNYKAPAAAGTAGGIASPLIEQSYAAREYWPEQTVTSVDGLLSFRIKAIKSITQADANSAEVVQQFAQPVEPAP</sequence>
<organism evidence="2">
    <name type="scientific">viral metagenome</name>
    <dbReference type="NCBI Taxonomy" id="1070528"/>
    <lineage>
        <taxon>unclassified sequences</taxon>
        <taxon>metagenomes</taxon>
        <taxon>organismal metagenomes</taxon>
    </lineage>
</organism>
<dbReference type="AlphaFoldDB" id="A0A6M3JAK6"/>
<evidence type="ECO:0000313" key="2">
    <source>
        <dbReference type="EMBL" id="QJA66041.1"/>
    </source>
</evidence>
<reference evidence="2" key="1">
    <citation type="submission" date="2020-03" db="EMBL/GenBank/DDBJ databases">
        <title>The deep terrestrial virosphere.</title>
        <authorList>
            <person name="Holmfeldt K."/>
            <person name="Nilsson E."/>
            <person name="Simone D."/>
            <person name="Lopez-Fernandez M."/>
            <person name="Wu X."/>
            <person name="de Brujin I."/>
            <person name="Lundin D."/>
            <person name="Andersson A."/>
            <person name="Bertilsson S."/>
            <person name="Dopson M."/>
        </authorList>
    </citation>
    <scope>NUCLEOTIDE SEQUENCE</scope>
    <source>
        <strain evidence="2">MM415B00367</strain>
    </source>
</reference>
<proteinExistence type="predicted"/>
<accession>A0A6M3JAK6</accession>
<feature type="compositionally biased region" description="Polar residues" evidence="1">
    <location>
        <begin position="59"/>
        <end position="70"/>
    </location>
</feature>
<gene>
    <name evidence="2" type="ORF">MM415B00367_0018</name>
</gene>
<feature type="compositionally biased region" description="Basic and acidic residues" evidence="1">
    <location>
        <begin position="28"/>
        <end position="42"/>
    </location>
</feature>
<dbReference type="EMBL" id="MT141548">
    <property type="protein sequence ID" value="QJA66041.1"/>
    <property type="molecule type" value="Genomic_DNA"/>
</dbReference>
<feature type="region of interest" description="Disordered" evidence="1">
    <location>
        <begin position="1"/>
        <end position="89"/>
    </location>
</feature>
<evidence type="ECO:0000256" key="1">
    <source>
        <dbReference type="SAM" id="MobiDB-lite"/>
    </source>
</evidence>